<sequence length="753" mass="84768">MPLTRSAAVLYRGFLAWFIKLLKATTNKSIRAWYFFLDQLQRVWRLRRRTILNRRKGSVSNADSDLNIHRASYQQLTILPSYDPSMRSISLHTLHPNPDTGSAAGAPDQNGSAIHSTLAGSTRPLLPANNAVSFLNSRAPASRSTSDLAGHRSQAPYTFSVRSFLRSSPRSSVSSPSPPHSLYTGGNPSAPSAPRSPRSPLPLHVAFDASPRPPPRVPRNLVPIPATAVQRYHRKVRIRNTRSKYTIEVGTKDFGSQKIVPGWIACTHPEGALYFFNPEKKIYTDANLYKHKNFEVITTCANRIFDEAKQQNIDLNDKSELVLELMDVKRSKQWKCGYYFVEHTSRSIFWAHPYEAEPIFGGVKGVKSQSHIKYAIEAQYWMHCELFPYDRRIPPDLFDELKEIIMHATAESITSDTSLAPFDREELGRMLDLTDYLQGNVHSSFSAIAEILSASGEKRFPHSMCVMARFLRMFARTKFFNFCGQIGARLDADQTVYYKDKRRKSVLLRILSPLLFGAPDIHTKGLKTIWVDQLVNHIPWKKFIDSLNSEWQEFTLYATVVLNANVAFLAVPGVDLGTGGTQSPAQVASYISIVASVGAVILGLLLVRQNRTKGRESAEEAALFMTKMTHSMFGTETLAILYSLPYALLMWGMVFFVLAFAFLVFDQTTLSTRGTVGSAGATVGLFVFCTIWAAWDNHLPRYWRSFMHGMLRRWKERVHREKNKGRSSGDEPRTPSPDHDSDTTGQSDTDGEP</sequence>
<gene>
    <name evidence="1" type="ORF">BJ138DRAFT_1079243</name>
</gene>
<organism evidence="1 2">
    <name type="scientific">Hygrophoropsis aurantiaca</name>
    <dbReference type="NCBI Taxonomy" id="72124"/>
    <lineage>
        <taxon>Eukaryota</taxon>
        <taxon>Fungi</taxon>
        <taxon>Dikarya</taxon>
        <taxon>Basidiomycota</taxon>
        <taxon>Agaricomycotina</taxon>
        <taxon>Agaricomycetes</taxon>
        <taxon>Agaricomycetidae</taxon>
        <taxon>Boletales</taxon>
        <taxon>Coniophorineae</taxon>
        <taxon>Hygrophoropsidaceae</taxon>
        <taxon>Hygrophoropsis</taxon>
    </lineage>
</organism>
<dbReference type="EMBL" id="MU267612">
    <property type="protein sequence ID" value="KAH7914526.1"/>
    <property type="molecule type" value="Genomic_DNA"/>
</dbReference>
<name>A0ACB8ALV3_9AGAM</name>
<accession>A0ACB8ALV3</accession>
<proteinExistence type="predicted"/>
<comment type="caution">
    <text evidence="1">The sequence shown here is derived from an EMBL/GenBank/DDBJ whole genome shotgun (WGS) entry which is preliminary data.</text>
</comment>
<dbReference type="Proteomes" id="UP000790377">
    <property type="component" value="Unassembled WGS sequence"/>
</dbReference>
<protein>
    <submittedName>
        <fullName evidence="1">Uncharacterized protein</fullName>
    </submittedName>
</protein>
<reference evidence="1" key="1">
    <citation type="journal article" date="2021" name="New Phytol.">
        <title>Evolutionary innovations through gain and loss of genes in the ectomycorrhizal Boletales.</title>
        <authorList>
            <person name="Wu G."/>
            <person name="Miyauchi S."/>
            <person name="Morin E."/>
            <person name="Kuo A."/>
            <person name="Drula E."/>
            <person name="Varga T."/>
            <person name="Kohler A."/>
            <person name="Feng B."/>
            <person name="Cao Y."/>
            <person name="Lipzen A."/>
            <person name="Daum C."/>
            <person name="Hundley H."/>
            <person name="Pangilinan J."/>
            <person name="Johnson J."/>
            <person name="Barry K."/>
            <person name="LaButti K."/>
            <person name="Ng V."/>
            <person name="Ahrendt S."/>
            <person name="Min B."/>
            <person name="Choi I.G."/>
            <person name="Park H."/>
            <person name="Plett J.M."/>
            <person name="Magnuson J."/>
            <person name="Spatafora J.W."/>
            <person name="Nagy L.G."/>
            <person name="Henrissat B."/>
            <person name="Grigoriev I.V."/>
            <person name="Yang Z.L."/>
            <person name="Xu J."/>
            <person name="Martin F.M."/>
        </authorList>
    </citation>
    <scope>NUCLEOTIDE SEQUENCE</scope>
    <source>
        <strain evidence="1">ATCC 28755</strain>
    </source>
</reference>
<keyword evidence="2" id="KW-1185">Reference proteome</keyword>
<evidence type="ECO:0000313" key="1">
    <source>
        <dbReference type="EMBL" id="KAH7914526.1"/>
    </source>
</evidence>
<evidence type="ECO:0000313" key="2">
    <source>
        <dbReference type="Proteomes" id="UP000790377"/>
    </source>
</evidence>